<dbReference type="PROSITE" id="PS50056">
    <property type="entry name" value="TYR_PHOSPHATASE_2"/>
    <property type="match status" value="1"/>
</dbReference>
<dbReference type="InterPro" id="IPR016130">
    <property type="entry name" value="Tyr_Pase_AS"/>
</dbReference>
<evidence type="ECO:0000313" key="6">
    <source>
        <dbReference type="Proteomes" id="UP000694541"/>
    </source>
</evidence>
<evidence type="ECO:0000256" key="2">
    <source>
        <dbReference type="ARBA" id="ARBA00022912"/>
    </source>
</evidence>
<proteinExistence type="predicted"/>
<feature type="domain" description="Tyrosine specific protein phosphatases" evidence="4">
    <location>
        <begin position="75"/>
        <end position="150"/>
    </location>
</feature>
<dbReference type="PANTHER" id="PTHR19134">
    <property type="entry name" value="RECEPTOR-TYPE TYROSINE-PROTEIN PHOSPHATASE"/>
    <property type="match status" value="1"/>
</dbReference>
<dbReference type="Pfam" id="PF00102">
    <property type="entry name" value="Y_phosphatase"/>
    <property type="match status" value="1"/>
</dbReference>
<dbReference type="PROSITE" id="PS50055">
    <property type="entry name" value="TYR_PHOSPHATASE_PTP"/>
    <property type="match status" value="1"/>
</dbReference>
<dbReference type="InterPro" id="IPR000387">
    <property type="entry name" value="Tyr_Pase_dom"/>
</dbReference>
<reference evidence="5" key="1">
    <citation type="submission" date="2025-08" db="UniProtKB">
        <authorList>
            <consortium name="Ensembl"/>
        </authorList>
    </citation>
    <scope>IDENTIFICATION</scope>
</reference>
<dbReference type="GO" id="GO:0004725">
    <property type="term" value="F:protein tyrosine phosphatase activity"/>
    <property type="evidence" value="ECO:0007669"/>
    <property type="project" value="UniProtKB-EC"/>
</dbReference>
<dbReference type="InterPro" id="IPR003595">
    <property type="entry name" value="Tyr_Pase_cat"/>
</dbReference>
<evidence type="ECO:0000259" key="4">
    <source>
        <dbReference type="PROSITE" id="PS50056"/>
    </source>
</evidence>
<sequence length="232" mass="25344">GAQAAFTARSSLFTAQGSREQSYGAVIVVGLFQVGSCSLLAAMSPSLQAGCALPRVVEQFHYMLWPDHGVPRNPAQLLALVDVVNKRGLEVPTGPVLVHCSAGIGRTGTFIALDFLLKMGKAEGKVDVFHCVQRLREQRVSMVQTKVRRVTCSLMNESPHFLQALRVSAPMASSGQQSPGQGTTSPWSAQCWDPLEETRWGRTIQLLVGGLTSLLVFWVSFPRAGFWYEMEH</sequence>
<protein>
    <recommendedName>
        <fullName evidence="1">protein-tyrosine-phosphatase</fullName>
        <ecNumber evidence="1">3.1.3.48</ecNumber>
    </recommendedName>
</protein>
<dbReference type="InterPro" id="IPR029021">
    <property type="entry name" value="Prot-tyrosine_phosphatase-like"/>
</dbReference>
<dbReference type="Proteomes" id="UP000694541">
    <property type="component" value="Unplaced"/>
</dbReference>
<dbReference type="Ensembl" id="ENSANIT00000012126.1">
    <property type="protein sequence ID" value="ENSANIP00000011721.1"/>
    <property type="gene ID" value="ENSANIG00000007925.1"/>
</dbReference>
<dbReference type="SMART" id="SM00194">
    <property type="entry name" value="PTPc"/>
    <property type="match status" value="1"/>
</dbReference>
<reference evidence="5" key="2">
    <citation type="submission" date="2025-09" db="UniProtKB">
        <authorList>
            <consortium name="Ensembl"/>
        </authorList>
    </citation>
    <scope>IDENTIFICATION</scope>
</reference>
<evidence type="ECO:0000259" key="3">
    <source>
        <dbReference type="PROSITE" id="PS50055"/>
    </source>
</evidence>
<dbReference type="InterPro" id="IPR050348">
    <property type="entry name" value="Protein-Tyr_Phosphatase"/>
</dbReference>
<keyword evidence="2" id="KW-0904">Protein phosphatase</keyword>
<dbReference type="EC" id="3.1.3.48" evidence="1"/>
<dbReference type="PANTHER" id="PTHR19134:SF550">
    <property type="entry name" value="PROTEIN-TYROSINE-PHOSPHATASE"/>
    <property type="match status" value="1"/>
</dbReference>
<keyword evidence="6" id="KW-1185">Reference proteome</keyword>
<evidence type="ECO:0000313" key="5">
    <source>
        <dbReference type="Ensembl" id="ENSANIP00000011721.1"/>
    </source>
</evidence>
<organism evidence="5 6">
    <name type="scientific">Accipiter nisus</name>
    <name type="common">Eurasian sparrowhawk</name>
    <dbReference type="NCBI Taxonomy" id="211598"/>
    <lineage>
        <taxon>Eukaryota</taxon>
        <taxon>Metazoa</taxon>
        <taxon>Chordata</taxon>
        <taxon>Craniata</taxon>
        <taxon>Vertebrata</taxon>
        <taxon>Euteleostomi</taxon>
        <taxon>Archelosauria</taxon>
        <taxon>Archosauria</taxon>
        <taxon>Dinosauria</taxon>
        <taxon>Saurischia</taxon>
        <taxon>Theropoda</taxon>
        <taxon>Coelurosauria</taxon>
        <taxon>Aves</taxon>
        <taxon>Neognathae</taxon>
        <taxon>Neoaves</taxon>
        <taxon>Telluraves</taxon>
        <taxon>Accipitrimorphae</taxon>
        <taxon>Accipitriformes</taxon>
        <taxon>Accipitridae</taxon>
        <taxon>Accipitrinae</taxon>
        <taxon>Accipiter</taxon>
    </lineage>
</organism>
<dbReference type="CDD" id="cd00047">
    <property type="entry name" value="PTPc"/>
    <property type="match status" value="1"/>
</dbReference>
<dbReference type="SMART" id="SM00404">
    <property type="entry name" value="PTPc_motif"/>
    <property type="match status" value="1"/>
</dbReference>
<name>A0A8B9MNZ9_9AVES</name>
<dbReference type="InterPro" id="IPR000242">
    <property type="entry name" value="PTP_cat"/>
</dbReference>
<dbReference type="PRINTS" id="PR00700">
    <property type="entry name" value="PRTYPHPHTASE"/>
</dbReference>
<dbReference type="Gene3D" id="3.90.190.10">
    <property type="entry name" value="Protein tyrosine phosphatase superfamily"/>
    <property type="match status" value="1"/>
</dbReference>
<evidence type="ECO:0000256" key="1">
    <source>
        <dbReference type="ARBA" id="ARBA00013064"/>
    </source>
</evidence>
<feature type="domain" description="Tyrosine-protein phosphatase" evidence="3">
    <location>
        <begin position="55"/>
        <end position="145"/>
    </location>
</feature>
<dbReference type="PROSITE" id="PS00383">
    <property type="entry name" value="TYR_PHOSPHATASE_1"/>
    <property type="match status" value="1"/>
</dbReference>
<keyword evidence="2" id="KW-0378">Hydrolase</keyword>
<dbReference type="AlphaFoldDB" id="A0A8B9MNZ9"/>
<accession>A0A8B9MNZ9</accession>
<dbReference type="SUPFAM" id="SSF52799">
    <property type="entry name" value="(Phosphotyrosine protein) phosphatases II"/>
    <property type="match status" value="1"/>
</dbReference>